<dbReference type="SUPFAM" id="SSF47741">
    <property type="entry name" value="CO dehydrogenase ISP C-domain like"/>
    <property type="match status" value="1"/>
</dbReference>
<dbReference type="PANTHER" id="PTHR44379:SF8">
    <property type="entry name" value="XANTHINE DEHYDROGENASE IRON-SULFUR-BINDING SUBUNIT XDHC-RELATED"/>
    <property type="match status" value="1"/>
</dbReference>
<dbReference type="Gene3D" id="3.10.20.30">
    <property type="match status" value="1"/>
</dbReference>
<gene>
    <name evidence="7" type="primary">coxS</name>
    <name evidence="7" type="ORF">AMETH_1109</name>
</gene>
<dbReference type="GO" id="GO:0051537">
    <property type="term" value="F:2 iron, 2 sulfur cluster binding"/>
    <property type="evidence" value="ECO:0007669"/>
    <property type="project" value="UniProtKB-KW"/>
</dbReference>
<evidence type="ECO:0000256" key="3">
    <source>
        <dbReference type="ARBA" id="ARBA00023002"/>
    </source>
</evidence>
<dbReference type="GO" id="GO:0046872">
    <property type="term" value="F:metal ion binding"/>
    <property type="evidence" value="ECO:0007669"/>
    <property type="project" value="UniProtKB-KW"/>
</dbReference>
<dbReference type="InterPro" id="IPR036010">
    <property type="entry name" value="2Fe-2S_ferredoxin-like_sf"/>
</dbReference>
<dbReference type="SUPFAM" id="SSF54292">
    <property type="entry name" value="2Fe-2S ferredoxin-like"/>
    <property type="match status" value="1"/>
</dbReference>
<dbReference type="PROSITE" id="PS51085">
    <property type="entry name" value="2FE2S_FER_2"/>
    <property type="match status" value="1"/>
</dbReference>
<keyword evidence="8" id="KW-1185">Reference proteome</keyword>
<evidence type="ECO:0000259" key="6">
    <source>
        <dbReference type="PROSITE" id="PS51085"/>
    </source>
</evidence>
<sequence>MKCSFTLNGRAVEAEIDGLTPLLRLVRDHAGTGTKLGCGEGRCGACTVLVDGEPVASCLYPAANVEGRQVRSIESIAAPDAPLSPVQDALLDGGAVQCGACIPGVVMTLTALLEKENRPSEERVRTELVGNICRCTGYHKIVESALAVTTASEEPV</sequence>
<keyword evidence="3" id="KW-0560">Oxidoreductase</keyword>
<dbReference type="PANTHER" id="PTHR44379">
    <property type="entry name" value="OXIDOREDUCTASE WITH IRON-SULFUR SUBUNIT"/>
    <property type="match status" value="1"/>
</dbReference>
<dbReference type="RefSeq" id="WP_017987068.1">
    <property type="nucleotide sequence ID" value="NZ_AQUL01000001.1"/>
</dbReference>
<dbReference type="InterPro" id="IPR051452">
    <property type="entry name" value="Diverse_Oxidoreductases"/>
</dbReference>
<dbReference type="EMBL" id="CP009110">
    <property type="protein sequence ID" value="AIJ21201.1"/>
    <property type="molecule type" value="Genomic_DNA"/>
</dbReference>
<reference evidence="7 8" key="1">
    <citation type="submission" date="2014-07" db="EMBL/GenBank/DDBJ databases">
        <title>Whole Genome Sequence of the Amycolatopsis methanolica 239.</title>
        <authorList>
            <person name="Tang B."/>
        </authorList>
    </citation>
    <scope>NUCLEOTIDE SEQUENCE [LARGE SCALE GENOMIC DNA]</scope>
    <source>
        <strain evidence="7 8">239</strain>
    </source>
</reference>
<proteinExistence type="predicted"/>
<dbReference type="PATRIC" id="fig|1068978.7.peg.1164"/>
<dbReference type="eggNOG" id="COG2080">
    <property type="taxonomic scope" value="Bacteria"/>
</dbReference>
<accession>A0A076MQH6</accession>
<dbReference type="PROSITE" id="PS00197">
    <property type="entry name" value="2FE2S_FER_1"/>
    <property type="match status" value="1"/>
</dbReference>
<evidence type="ECO:0000313" key="7">
    <source>
        <dbReference type="EMBL" id="AIJ21201.1"/>
    </source>
</evidence>
<protein>
    <submittedName>
        <fullName evidence="7">(2Fe-2S)-binding domain protein</fullName>
    </submittedName>
</protein>
<dbReference type="Pfam" id="PF00111">
    <property type="entry name" value="Fer2"/>
    <property type="match status" value="1"/>
</dbReference>
<dbReference type="InterPro" id="IPR012675">
    <property type="entry name" value="Beta-grasp_dom_sf"/>
</dbReference>
<dbReference type="InterPro" id="IPR006058">
    <property type="entry name" value="2Fe2S_fd_BS"/>
</dbReference>
<evidence type="ECO:0000256" key="5">
    <source>
        <dbReference type="ARBA" id="ARBA00023014"/>
    </source>
</evidence>
<evidence type="ECO:0000256" key="4">
    <source>
        <dbReference type="ARBA" id="ARBA00023004"/>
    </source>
</evidence>
<keyword evidence="1" id="KW-0001">2Fe-2S</keyword>
<dbReference type="CDD" id="cd00207">
    <property type="entry name" value="fer2"/>
    <property type="match status" value="1"/>
</dbReference>
<keyword evidence="2" id="KW-0479">Metal-binding</keyword>
<dbReference type="InterPro" id="IPR036884">
    <property type="entry name" value="2Fe-2S-bd_dom_sf"/>
</dbReference>
<keyword evidence="4" id="KW-0408">Iron</keyword>
<organism evidence="7 8">
    <name type="scientific">Amycolatopsis methanolica 239</name>
    <dbReference type="NCBI Taxonomy" id="1068978"/>
    <lineage>
        <taxon>Bacteria</taxon>
        <taxon>Bacillati</taxon>
        <taxon>Actinomycetota</taxon>
        <taxon>Actinomycetes</taxon>
        <taxon>Pseudonocardiales</taxon>
        <taxon>Pseudonocardiaceae</taxon>
        <taxon>Amycolatopsis</taxon>
        <taxon>Amycolatopsis methanolica group</taxon>
    </lineage>
</organism>
<dbReference type="KEGG" id="amq:AMETH_1109"/>
<evidence type="ECO:0000256" key="2">
    <source>
        <dbReference type="ARBA" id="ARBA00022723"/>
    </source>
</evidence>
<dbReference type="AlphaFoldDB" id="A0A076MQH6"/>
<dbReference type="GO" id="GO:0016491">
    <property type="term" value="F:oxidoreductase activity"/>
    <property type="evidence" value="ECO:0007669"/>
    <property type="project" value="UniProtKB-KW"/>
</dbReference>
<dbReference type="HOGENOM" id="CLU_052511_3_1_11"/>
<evidence type="ECO:0000313" key="8">
    <source>
        <dbReference type="Proteomes" id="UP000062973"/>
    </source>
</evidence>
<evidence type="ECO:0000256" key="1">
    <source>
        <dbReference type="ARBA" id="ARBA00022714"/>
    </source>
</evidence>
<dbReference type="STRING" id="1068978.AMETH_1109"/>
<feature type="domain" description="2Fe-2S ferredoxin-type" evidence="6">
    <location>
        <begin position="1"/>
        <end position="76"/>
    </location>
</feature>
<dbReference type="Proteomes" id="UP000062973">
    <property type="component" value="Chromosome"/>
</dbReference>
<dbReference type="InterPro" id="IPR002888">
    <property type="entry name" value="2Fe-2S-bd"/>
</dbReference>
<name>A0A076MQH6_AMYME</name>
<keyword evidence="5" id="KW-0411">Iron-sulfur</keyword>
<dbReference type="Gene3D" id="1.10.150.120">
    <property type="entry name" value="[2Fe-2S]-binding domain"/>
    <property type="match status" value="1"/>
</dbReference>
<dbReference type="OrthoDB" id="159930at2"/>
<dbReference type="InterPro" id="IPR001041">
    <property type="entry name" value="2Fe-2S_ferredoxin-type"/>
</dbReference>
<dbReference type="Pfam" id="PF01799">
    <property type="entry name" value="Fer2_2"/>
    <property type="match status" value="1"/>
</dbReference>